<dbReference type="InterPro" id="IPR001841">
    <property type="entry name" value="Znf_RING"/>
</dbReference>
<sequence length="407" mass="45576">MELPETFLCCVCLEAMVHAVSLMPCHDTICTKCAHTIIKSEDWSSRCCPLCRSRINTIARDESFSTVVRSFLDFVGKWKLQQHVHSLEHDKNSDNTNISSFQKQSLVEGLVKTHLEQAALCCLSEDALRALITLEWNEQGYHDGTLADRLRGPPLPYQLDCDAPQSNALLTTTPSLPLDESDPGKRYVGRLSAWNGIYGRIRGKAFQSQFDFVLPTSEILFFCSDLDLDFNDEESVCSFVVSFRVERISNMGPHWEWRAYDVVFLGPDTAVGLYAQHSNDDDDPRALIENVVVDPTLPGVYHICPTGIRLEGDLSPTSQRATQPREVVFRLFTSKREGDGGIVGEALCWLEPRWKSVIPVAVKHSQGVGKDSEDDCDDDSYDDNRDDGGVDSRDDMLNESVEGTDDD</sequence>
<dbReference type="InterPro" id="IPR013083">
    <property type="entry name" value="Znf_RING/FYVE/PHD"/>
</dbReference>
<feature type="chain" id="PRO_5006621497" description="RING-type domain-containing protein" evidence="3">
    <location>
        <begin position="20"/>
        <end position="407"/>
    </location>
</feature>
<keyword evidence="1" id="KW-0863">Zinc-finger</keyword>
<protein>
    <recommendedName>
        <fullName evidence="4">RING-type domain-containing protein</fullName>
    </recommendedName>
</protein>
<evidence type="ECO:0000256" key="2">
    <source>
        <dbReference type="SAM" id="MobiDB-lite"/>
    </source>
</evidence>
<dbReference type="VEuPathDB" id="TriTrypDB:BSAL_60955"/>
<reference evidence="6" key="1">
    <citation type="submission" date="2015-09" db="EMBL/GenBank/DDBJ databases">
        <authorList>
            <consortium name="Pathogen Informatics"/>
        </authorList>
    </citation>
    <scope>NUCLEOTIDE SEQUENCE [LARGE SCALE GENOMIC DNA]</scope>
    <source>
        <strain evidence="6">Lake Konstanz</strain>
    </source>
</reference>
<evidence type="ECO:0000256" key="3">
    <source>
        <dbReference type="SAM" id="SignalP"/>
    </source>
</evidence>
<evidence type="ECO:0000259" key="4">
    <source>
        <dbReference type="PROSITE" id="PS50089"/>
    </source>
</evidence>
<feature type="signal peptide" evidence="3">
    <location>
        <begin position="1"/>
        <end position="19"/>
    </location>
</feature>
<dbReference type="EMBL" id="CYKH01000283">
    <property type="protein sequence ID" value="CUF27580.1"/>
    <property type="molecule type" value="Genomic_DNA"/>
</dbReference>
<feature type="region of interest" description="Disordered" evidence="2">
    <location>
        <begin position="364"/>
        <end position="407"/>
    </location>
</feature>
<keyword evidence="6" id="KW-1185">Reference proteome</keyword>
<feature type="domain" description="RING-type" evidence="4">
    <location>
        <begin position="9"/>
        <end position="52"/>
    </location>
</feature>
<feature type="compositionally biased region" description="Acidic residues" evidence="2">
    <location>
        <begin position="372"/>
        <end position="381"/>
    </location>
</feature>
<feature type="compositionally biased region" description="Basic and acidic residues" evidence="2">
    <location>
        <begin position="382"/>
        <end position="396"/>
    </location>
</feature>
<dbReference type="PROSITE" id="PS50089">
    <property type="entry name" value="ZF_RING_2"/>
    <property type="match status" value="1"/>
</dbReference>
<organism evidence="5 6">
    <name type="scientific">Bodo saltans</name>
    <name type="common">Flagellated protozoan</name>
    <dbReference type="NCBI Taxonomy" id="75058"/>
    <lineage>
        <taxon>Eukaryota</taxon>
        <taxon>Discoba</taxon>
        <taxon>Euglenozoa</taxon>
        <taxon>Kinetoplastea</taxon>
        <taxon>Metakinetoplastina</taxon>
        <taxon>Eubodonida</taxon>
        <taxon>Bodonidae</taxon>
        <taxon>Bodo</taxon>
    </lineage>
</organism>
<dbReference type="OrthoDB" id="426657at2759"/>
<proteinExistence type="predicted"/>
<gene>
    <name evidence="5" type="ORF">BSAL_60955</name>
</gene>
<accession>A0A0S4ISL3</accession>
<keyword evidence="3" id="KW-0732">Signal</keyword>
<dbReference type="AlphaFoldDB" id="A0A0S4ISL3"/>
<keyword evidence="1" id="KW-0479">Metal-binding</keyword>
<evidence type="ECO:0000313" key="6">
    <source>
        <dbReference type="Proteomes" id="UP000051952"/>
    </source>
</evidence>
<dbReference type="GO" id="GO:0008270">
    <property type="term" value="F:zinc ion binding"/>
    <property type="evidence" value="ECO:0007669"/>
    <property type="project" value="UniProtKB-KW"/>
</dbReference>
<name>A0A0S4ISL3_BODSA</name>
<evidence type="ECO:0000256" key="1">
    <source>
        <dbReference type="PROSITE-ProRule" id="PRU00175"/>
    </source>
</evidence>
<evidence type="ECO:0000313" key="5">
    <source>
        <dbReference type="EMBL" id="CUF27580.1"/>
    </source>
</evidence>
<dbReference type="SUPFAM" id="SSF57850">
    <property type="entry name" value="RING/U-box"/>
    <property type="match status" value="1"/>
</dbReference>
<dbReference type="Proteomes" id="UP000051952">
    <property type="component" value="Unassembled WGS sequence"/>
</dbReference>
<dbReference type="Gene3D" id="3.30.40.10">
    <property type="entry name" value="Zinc/RING finger domain, C3HC4 (zinc finger)"/>
    <property type="match status" value="1"/>
</dbReference>
<keyword evidence="1" id="KW-0862">Zinc</keyword>